<dbReference type="GeneID" id="17350663"/>
<reference evidence="2 3" key="1">
    <citation type="journal article" date="2010" name="Plant Cell">
        <title>The Chlorella variabilis NC64A genome reveals adaptation to photosymbiosis, coevolution with viruses, and cryptic sex.</title>
        <authorList>
            <person name="Blanc G."/>
            <person name="Duncan G."/>
            <person name="Agarkova I."/>
            <person name="Borodovsky M."/>
            <person name="Gurnon J."/>
            <person name="Kuo A."/>
            <person name="Lindquist E."/>
            <person name="Lucas S."/>
            <person name="Pangilinan J."/>
            <person name="Polle J."/>
            <person name="Salamov A."/>
            <person name="Terry A."/>
            <person name="Yamada T."/>
            <person name="Dunigan D.D."/>
            <person name="Grigoriev I.V."/>
            <person name="Claverie J.M."/>
            <person name="Van Etten J.L."/>
        </authorList>
    </citation>
    <scope>NUCLEOTIDE SEQUENCE [LARGE SCALE GENOMIC DNA]</scope>
    <source>
        <strain evidence="2 3">NC64A</strain>
    </source>
</reference>
<evidence type="ECO:0000313" key="3">
    <source>
        <dbReference type="Proteomes" id="UP000008141"/>
    </source>
</evidence>
<keyword evidence="3" id="KW-1185">Reference proteome</keyword>
<feature type="chain" id="PRO_5003156056" evidence="1">
    <location>
        <begin position="22"/>
        <end position="156"/>
    </location>
</feature>
<feature type="signal peptide" evidence="1">
    <location>
        <begin position="1"/>
        <end position="21"/>
    </location>
</feature>
<name>E1ZS94_CHLVA</name>
<dbReference type="EMBL" id="GL433866">
    <property type="protein sequence ID" value="EFN51208.1"/>
    <property type="molecule type" value="Genomic_DNA"/>
</dbReference>
<gene>
    <name evidence="2" type="ORF">CHLNCDRAFT_55220</name>
</gene>
<dbReference type="KEGG" id="cvr:CHLNCDRAFT_55220"/>
<sequence length="156" mass="16429">MASRTTLALCMAACLALSAAAALPPFSQTTAIPFLQGVTYFLDPVTFSSGGAAVVNGTTFIRATITPAGLVTEQGTYTSWQCGTEPGSYVALTAVTTTNSDNTTTTVEKCEYGVLDMTMNTVAMDQAIRQVLEKWGVMGNRVAGTERWGDPNNRGI</sequence>
<dbReference type="InParanoid" id="E1ZS94"/>
<dbReference type="Proteomes" id="UP000008141">
    <property type="component" value="Unassembled WGS sequence"/>
</dbReference>
<evidence type="ECO:0000313" key="2">
    <source>
        <dbReference type="EMBL" id="EFN51208.1"/>
    </source>
</evidence>
<dbReference type="RefSeq" id="XP_005843310.1">
    <property type="nucleotide sequence ID" value="XM_005843248.1"/>
</dbReference>
<proteinExistence type="predicted"/>
<organism evidence="3">
    <name type="scientific">Chlorella variabilis</name>
    <name type="common">Green alga</name>
    <dbReference type="NCBI Taxonomy" id="554065"/>
    <lineage>
        <taxon>Eukaryota</taxon>
        <taxon>Viridiplantae</taxon>
        <taxon>Chlorophyta</taxon>
        <taxon>core chlorophytes</taxon>
        <taxon>Trebouxiophyceae</taxon>
        <taxon>Chlorellales</taxon>
        <taxon>Chlorellaceae</taxon>
        <taxon>Chlorella clade</taxon>
        <taxon>Chlorella</taxon>
    </lineage>
</organism>
<dbReference type="OrthoDB" id="10671552at2759"/>
<accession>E1ZS94</accession>
<protein>
    <submittedName>
        <fullName evidence="2">Uncharacterized protein</fullName>
    </submittedName>
</protein>
<evidence type="ECO:0000256" key="1">
    <source>
        <dbReference type="SAM" id="SignalP"/>
    </source>
</evidence>
<keyword evidence="1" id="KW-0732">Signal</keyword>
<dbReference type="AlphaFoldDB" id="E1ZS94"/>